<feature type="compositionally biased region" description="Basic and acidic residues" evidence="1">
    <location>
        <begin position="1"/>
        <end position="13"/>
    </location>
</feature>
<comment type="caution">
    <text evidence="2">The sequence shown here is derived from an EMBL/GenBank/DDBJ whole genome shotgun (WGS) entry which is preliminary data.</text>
</comment>
<dbReference type="Proteomes" id="UP000325313">
    <property type="component" value="Unassembled WGS sequence"/>
</dbReference>
<evidence type="ECO:0000313" key="2">
    <source>
        <dbReference type="EMBL" id="KAA1082728.1"/>
    </source>
</evidence>
<protein>
    <submittedName>
        <fullName evidence="2">Uncharacterized protein</fullName>
    </submittedName>
</protein>
<sequence>MVDKRSKQARREETEDITIPSTSHKIVELPAPSGNAPSISTQAAPSGNAPSAPTTSTQSGTAPVISLTKAVAKSTQDGEHNSTAQSGVDEQPESPDARDDVVVCCACSNAKSIQNRR</sequence>
<gene>
    <name evidence="2" type="ORF">PGT21_012264</name>
    <name evidence="3" type="ORF">PGTUg99_025974</name>
</gene>
<dbReference type="Proteomes" id="UP000324748">
    <property type="component" value="Unassembled WGS sequence"/>
</dbReference>
<evidence type="ECO:0000256" key="1">
    <source>
        <dbReference type="SAM" id="MobiDB-lite"/>
    </source>
</evidence>
<accession>A0A5B0N3N6</accession>
<evidence type="ECO:0000313" key="3">
    <source>
        <dbReference type="EMBL" id="KAA1088068.1"/>
    </source>
</evidence>
<dbReference type="EMBL" id="VSWC01000119">
    <property type="protein sequence ID" value="KAA1082728.1"/>
    <property type="molecule type" value="Genomic_DNA"/>
</dbReference>
<keyword evidence="4" id="KW-1185">Reference proteome</keyword>
<dbReference type="EMBL" id="VDEP01000408">
    <property type="protein sequence ID" value="KAA1088068.1"/>
    <property type="molecule type" value="Genomic_DNA"/>
</dbReference>
<evidence type="ECO:0000313" key="4">
    <source>
        <dbReference type="Proteomes" id="UP000324748"/>
    </source>
</evidence>
<name>A0A5B0N3N6_PUCGR</name>
<dbReference type="AlphaFoldDB" id="A0A5B0N3N6"/>
<proteinExistence type="predicted"/>
<feature type="region of interest" description="Disordered" evidence="1">
    <location>
        <begin position="1"/>
        <end position="99"/>
    </location>
</feature>
<organism evidence="2 4">
    <name type="scientific">Puccinia graminis f. sp. tritici</name>
    <dbReference type="NCBI Taxonomy" id="56615"/>
    <lineage>
        <taxon>Eukaryota</taxon>
        <taxon>Fungi</taxon>
        <taxon>Dikarya</taxon>
        <taxon>Basidiomycota</taxon>
        <taxon>Pucciniomycotina</taxon>
        <taxon>Pucciniomycetes</taxon>
        <taxon>Pucciniales</taxon>
        <taxon>Pucciniaceae</taxon>
        <taxon>Puccinia</taxon>
    </lineage>
</organism>
<reference evidence="4 5" key="1">
    <citation type="submission" date="2019-05" db="EMBL/GenBank/DDBJ databases">
        <title>Emergence of the Ug99 lineage of the wheat stem rust pathogen through somatic hybridization.</title>
        <authorList>
            <person name="Li F."/>
            <person name="Upadhyaya N.M."/>
            <person name="Sperschneider J."/>
            <person name="Matny O."/>
            <person name="Nguyen-Phuc H."/>
            <person name="Mago R."/>
            <person name="Raley C."/>
            <person name="Miller M.E."/>
            <person name="Silverstein K.A.T."/>
            <person name="Henningsen E."/>
            <person name="Hirsch C.D."/>
            <person name="Visser B."/>
            <person name="Pretorius Z.A."/>
            <person name="Steffenson B.J."/>
            <person name="Schwessinger B."/>
            <person name="Dodds P.N."/>
            <person name="Figueroa M."/>
        </authorList>
    </citation>
    <scope>NUCLEOTIDE SEQUENCE [LARGE SCALE GENOMIC DNA]</scope>
    <source>
        <strain evidence="2">21-0</strain>
        <strain evidence="3 5">Ug99</strain>
    </source>
</reference>
<feature type="compositionally biased region" description="Polar residues" evidence="1">
    <location>
        <begin position="35"/>
        <end position="61"/>
    </location>
</feature>
<evidence type="ECO:0000313" key="5">
    <source>
        <dbReference type="Proteomes" id="UP000325313"/>
    </source>
</evidence>